<proteinExistence type="predicted"/>
<evidence type="ECO:0000313" key="3">
    <source>
        <dbReference type="Proteomes" id="UP000776983"/>
    </source>
</evidence>
<comment type="caution">
    <text evidence="2">The sequence shown here is derived from an EMBL/GenBank/DDBJ whole genome shotgun (WGS) entry which is preliminary data.</text>
</comment>
<dbReference type="Pfam" id="PF13480">
    <property type="entry name" value="Acetyltransf_6"/>
    <property type="match status" value="1"/>
</dbReference>
<protein>
    <submittedName>
        <fullName evidence="2">GNAT family N-acetyltransferase</fullName>
    </submittedName>
</protein>
<dbReference type="InterPro" id="IPR016181">
    <property type="entry name" value="Acyl_CoA_acyltransferase"/>
</dbReference>
<keyword evidence="3" id="KW-1185">Reference proteome</keyword>
<accession>A0ABS8CER8</accession>
<evidence type="ECO:0000313" key="2">
    <source>
        <dbReference type="EMBL" id="MCB5364552.1"/>
    </source>
</evidence>
<name>A0ABS8CER8_9BURK</name>
<dbReference type="InterPro" id="IPR038740">
    <property type="entry name" value="BioF2-like_GNAT_dom"/>
</dbReference>
<reference evidence="2 3" key="1">
    <citation type="submission" date="2020-07" db="EMBL/GenBank/DDBJ databases">
        <title>Pusillimonas sp. nov., isolated from poultry manure in Taiwan.</title>
        <authorList>
            <person name="Lin S.-Y."/>
            <person name="Tang Y.-S."/>
            <person name="Young C.-C."/>
        </authorList>
    </citation>
    <scope>NUCLEOTIDE SEQUENCE [LARGE SCALE GENOMIC DNA]</scope>
    <source>
        <strain evidence="2 3">CC-YST705</strain>
    </source>
</reference>
<dbReference type="SUPFAM" id="SSF55729">
    <property type="entry name" value="Acyl-CoA N-acyltransferases (Nat)"/>
    <property type="match status" value="1"/>
</dbReference>
<evidence type="ECO:0000259" key="1">
    <source>
        <dbReference type="Pfam" id="PF13480"/>
    </source>
</evidence>
<dbReference type="RefSeq" id="WP_226954965.1">
    <property type="nucleotide sequence ID" value="NZ_JACDXW010000006.1"/>
</dbReference>
<dbReference type="Gene3D" id="3.40.630.30">
    <property type="match status" value="1"/>
</dbReference>
<gene>
    <name evidence="2" type="ORF">H0484_12425</name>
</gene>
<feature type="domain" description="BioF2-like acetyltransferase" evidence="1">
    <location>
        <begin position="176"/>
        <end position="317"/>
    </location>
</feature>
<dbReference type="Proteomes" id="UP000776983">
    <property type="component" value="Unassembled WGS sequence"/>
</dbReference>
<dbReference type="EMBL" id="JACDXW010000006">
    <property type="protein sequence ID" value="MCB5364552.1"/>
    <property type="molecule type" value="Genomic_DNA"/>
</dbReference>
<sequence>MRIEVYNALADSEVAWTALEQRCECYVFQTWKWNAAWQAHVGDVQSVRPRIVHVTDASGSTLGIWPLGIYRQGSLRVLGFLGDVVSDYRAPLLAPEWFKSVDPKQFPEFWQECLRLIGEVDLVALERMPEQLGGWTNPMVGLPDAVQAENAYAIRLPDSMAEYLAGRSKQMLAHNRRGVRRLQELGDYTFTPEHGQAEMEEIFSAIVRLKTRRWQETGSEGLFAQQAYLNFYRVLTQSELQDGMVALCSLKVGSTVVAAQWGLRFRGRYYWILPCYETGPWAKYSCGRILLQSMIEWASEQKLSVFDLTVGDESYKKDWANEHLPLWRWRQARSPRGRVYLAYVQLRARARGNETLRCWVQRLKKLIRGGRHVG</sequence>
<organism evidence="2 3">
    <name type="scientific">Mesopusillimonas faecipullorum</name>
    <dbReference type="NCBI Taxonomy" id="2755040"/>
    <lineage>
        <taxon>Bacteria</taxon>
        <taxon>Pseudomonadati</taxon>
        <taxon>Pseudomonadota</taxon>
        <taxon>Betaproteobacteria</taxon>
        <taxon>Burkholderiales</taxon>
        <taxon>Alcaligenaceae</taxon>
        <taxon>Mesopusillimonas</taxon>
    </lineage>
</organism>